<keyword evidence="3" id="KW-1185">Reference proteome</keyword>
<dbReference type="Proteomes" id="UP001314170">
    <property type="component" value="Unassembled WGS sequence"/>
</dbReference>
<protein>
    <submittedName>
        <fullName evidence="2">Uncharacterized protein</fullName>
    </submittedName>
</protein>
<sequence>MVCKLRNSITKAPLLKEDSPVGNGTGLTVKALSLTIKRVPPTKKTIVGTHPIPTPPNRHRHTIRTTNSPPSCNSTELLHFLGALHVTLDHFDVKEISA</sequence>
<evidence type="ECO:0000313" key="3">
    <source>
        <dbReference type="Proteomes" id="UP001314170"/>
    </source>
</evidence>
<dbReference type="EMBL" id="CAWUPB010001197">
    <property type="protein sequence ID" value="CAK7356884.1"/>
    <property type="molecule type" value="Genomic_DNA"/>
</dbReference>
<feature type="region of interest" description="Disordered" evidence="1">
    <location>
        <begin position="44"/>
        <end position="69"/>
    </location>
</feature>
<proteinExistence type="predicted"/>
<comment type="caution">
    <text evidence="2">The sequence shown here is derived from an EMBL/GenBank/DDBJ whole genome shotgun (WGS) entry which is preliminary data.</text>
</comment>
<accession>A0AAV1SW61</accession>
<dbReference type="AlphaFoldDB" id="A0AAV1SW61"/>
<organism evidence="2 3">
    <name type="scientific">Dovyalis caffra</name>
    <dbReference type="NCBI Taxonomy" id="77055"/>
    <lineage>
        <taxon>Eukaryota</taxon>
        <taxon>Viridiplantae</taxon>
        <taxon>Streptophyta</taxon>
        <taxon>Embryophyta</taxon>
        <taxon>Tracheophyta</taxon>
        <taxon>Spermatophyta</taxon>
        <taxon>Magnoliopsida</taxon>
        <taxon>eudicotyledons</taxon>
        <taxon>Gunneridae</taxon>
        <taxon>Pentapetalae</taxon>
        <taxon>rosids</taxon>
        <taxon>fabids</taxon>
        <taxon>Malpighiales</taxon>
        <taxon>Salicaceae</taxon>
        <taxon>Flacourtieae</taxon>
        <taxon>Dovyalis</taxon>
    </lineage>
</organism>
<evidence type="ECO:0000256" key="1">
    <source>
        <dbReference type="SAM" id="MobiDB-lite"/>
    </source>
</evidence>
<reference evidence="2 3" key="1">
    <citation type="submission" date="2024-01" db="EMBL/GenBank/DDBJ databases">
        <authorList>
            <person name="Waweru B."/>
        </authorList>
    </citation>
    <scope>NUCLEOTIDE SEQUENCE [LARGE SCALE GENOMIC DNA]</scope>
</reference>
<evidence type="ECO:0000313" key="2">
    <source>
        <dbReference type="EMBL" id="CAK7356884.1"/>
    </source>
</evidence>
<gene>
    <name evidence="2" type="ORF">DCAF_LOCUS27165</name>
</gene>
<name>A0AAV1SW61_9ROSI</name>